<keyword evidence="4" id="KW-0547">Nucleotide-binding</keyword>
<dbReference type="CDD" id="cd05390">
    <property type="entry name" value="HypB"/>
    <property type="match status" value="1"/>
</dbReference>
<evidence type="ECO:0000313" key="10">
    <source>
        <dbReference type="Proteomes" id="UP000278632"/>
    </source>
</evidence>
<dbReference type="PANTHER" id="PTHR30134:SF2">
    <property type="entry name" value="HYDROGENASE MATURATION FACTOR HYPB"/>
    <property type="match status" value="1"/>
</dbReference>
<dbReference type="OrthoDB" id="9802035at2"/>
<evidence type="ECO:0000256" key="4">
    <source>
        <dbReference type="ARBA" id="ARBA00022741"/>
    </source>
</evidence>
<name>A0A3N0B9S7_9ACTN</name>
<dbReference type="NCBIfam" id="TIGR00073">
    <property type="entry name" value="hypB"/>
    <property type="match status" value="1"/>
</dbReference>
<keyword evidence="10" id="KW-1185">Reference proteome</keyword>
<dbReference type="PANTHER" id="PTHR30134">
    <property type="entry name" value="HYDROGENASE PROTEIN ASSEMBLY PROTEIN, NICKEL CHAPERONE"/>
    <property type="match status" value="1"/>
</dbReference>
<dbReference type="AlphaFoldDB" id="A0A3N0B9S7"/>
<dbReference type="PIRSF" id="PIRSF005624">
    <property type="entry name" value="Ni-bind_GTPase"/>
    <property type="match status" value="1"/>
</dbReference>
<gene>
    <name evidence="9" type="primary">hypB</name>
    <name evidence="9" type="ORF">DMP08_06765</name>
</gene>
<dbReference type="GO" id="GO:0003924">
    <property type="term" value="F:GTPase activity"/>
    <property type="evidence" value="ECO:0007669"/>
    <property type="project" value="InterPro"/>
</dbReference>
<reference evidence="10" key="1">
    <citation type="submission" date="2018-05" db="EMBL/GenBank/DDBJ databases">
        <title>Genome Sequencing of selected type strains of the family Eggerthellaceae.</title>
        <authorList>
            <person name="Danylec N."/>
            <person name="Stoll D.A."/>
            <person name="Doetsch A."/>
            <person name="Huch M."/>
        </authorList>
    </citation>
    <scope>NUCLEOTIDE SEQUENCE [LARGE SCALE GENOMIC DNA]</scope>
    <source>
        <strain evidence="10">DSM 16106</strain>
    </source>
</reference>
<evidence type="ECO:0000256" key="2">
    <source>
        <dbReference type="ARBA" id="ARBA00022596"/>
    </source>
</evidence>
<evidence type="ECO:0000256" key="5">
    <source>
        <dbReference type="ARBA" id="ARBA00022801"/>
    </source>
</evidence>
<dbReference type="InterPro" id="IPR003495">
    <property type="entry name" value="CobW/HypB/UreG_nucleotide-bd"/>
</dbReference>
<dbReference type="GO" id="GO:0005525">
    <property type="term" value="F:GTP binding"/>
    <property type="evidence" value="ECO:0007669"/>
    <property type="project" value="UniProtKB-KW"/>
</dbReference>
<evidence type="ECO:0000256" key="1">
    <source>
        <dbReference type="ARBA" id="ARBA00006211"/>
    </source>
</evidence>
<organism evidence="9 10">
    <name type="scientific">Paraeggerthella hongkongensis</name>
    <dbReference type="NCBI Taxonomy" id="230658"/>
    <lineage>
        <taxon>Bacteria</taxon>
        <taxon>Bacillati</taxon>
        <taxon>Actinomycetota</taxon>
        <taxon>Coriobacteriia</taxon>
        <taxon>Eggerthellales</taxon>
        <taxon>Eggerthellaceae</taxon>
        <taxon>Paraeggerthella</taxon>
    </lineage>
</organism>
<keyword evidence="7" id="KW-0342">GTP-binding</keyword>
<dbReference type="Proteomes" id="UP000278632">
    <property type="component" value="Unassembled WGS sequence"/>
</dbReference>
<proteinExistence type="inferred from homology"/>
<keyword evidence="6" id="KW-0862">Zinc</keyword>
<dbReference type="GO" id="GO:0051604">
    <property type="term" value="P:protein maturation"/>
    <property type="evidence" value="ECO:0007669"/>
    <property type="project" value="InterPro"/>
</dbReference>
<accession>A0A3N0B9S7</accession>
<sequence>MQIDMKQPILDKNDQLAADLRRRFAENHVFVLDLLASPGSGKTSTILATIDALRDEFNIAVIEGDIASNVDAEKIKAQGIAAVQINTGGACHLESAMIKRAVDVLDLERLDLIIVENVGNLVCPTDFDLGENMKAMILSVPEGDDKPLKYPGVFQAAEAVVLNKVDTLPVFNFDRDAFEASVKQLNPRAPIFPIAATKGDGVEEWAEWLANRIREIQ</sequence>
<comment type="similarity">
    <text evidence="1">Belongs to the SIMIBI class G3E GTPase family. HypB/HupM subfamily.</text>
</comment>
<dbReference type="SUPFAM" id="SSF52540">
    <property type="entry name" value="P-loop containing nucleoside triphosphate hydrolases"/>
    <property type="match status" value="1"/>
</dbReference>
<dbReference type="GO" id="GO:0016151">
    <property type="term" value="F:nickel cation binding"/>
    <property type="evidence" value="ECO:0007669"/>
    <property type="project" value="InterPro"/>
</dbReference>
<evidence type="ECO:0000313" key="9">
    <source>
        <dbReference type="EMBL" id="RNL44116.1"/>
    </source>
</evidence>
<keyword evidence="2" id="KW-0533">Nickel</keyword>
<evidence type="ECO:0000256" key="3">
    <source>
        <dbReference type="ARBA" id="ARBA00022723"/>
    </source>
</evidence>
<dbReference type="EMBL" id="QICD01000010">
    <property type="protein sequence ID" value="RNL44116.1"/>
    <property type="molecule type" value="Genomic_DNA"/>
</dbReference>
<evidence type="ECO:0000256" key="6">
    <source>
        <dbReference type="ARBA" id="ARBA00022833"/>
    </source>
</evidence>
<dbReference type="GO" id="GO:0008270">
    <property type="term" value="F:zinc ion binding"/>
    <property type="evidence" value="ECO:0007669"/>
    <property type="project" value="TreeGrafter"/>
</dbReference>
<dbReference type="Gene3D" id="3.40.50.300">
    <property type="entry name" value="P-loop containing nucleotide triphosphate hydrolases"/>
    <property type="match status" value="1"/>
</dbReference>
<feature type="domain" description="CobW/HypB/UreG nucleotide-binding" evidence="8">
    <location>
        <begin position="37"/>
        <end position="192"/>
    </location>
</feature>
<evidence type="ECO:0000256" key="7">
    <source>
        <dbReference type="ARBA" id="ARBA00023134"/>
    </source>
</evidence>
<comment type="caution">
    <text evidence="9">The sequence shown here is derived from an EMBL/GenBank/DDBJ whole genome shotgun (WGS) entry which is preliminary data.</text>
</comment>
<dbReference type="InterPro" id="IPR027417">
    <property type="entry name" value="P-loop_NTPase"/>
</dbReference>
<evidence type="ECO:0000259" key="8">
    <source>
        <dbReference type="Pfam" id="PF02492"/>
    </source>
</evidence>
<protein>
    <submittedName>
        <fullName evidence="9">Hydrogenase accessory protein HypB</fullName>
    </submittedName>
</protein>
<dbReference type="InterPro" id="IPR004392">
    <property type="entry name" value="Hyd_mat_HypB"/>
</dbReference>
<keyword evidence="3" id="KW-0479">Metal-binding</keyword>
<dbReference type="Pfam" id="PF02492">
    <property type="entry name" value="cobW"/>
    <property type="match status" value="1"/>
</dbReference>
<dbReference type="RefSeq" id="WP_123192178.1">
    <property type="nucleotide sequence ID" value="NZ_QICD01000010.1"/>
</dbReference>
<keyword evidence="5" id="KW-0378">Hydrolase</keyword>